<proteinExistence type="predicted"/>
<dbReference type="eggNOG" id="ENOG50332HI">
    <property type="taxonomic scope" value="Bacteria"/>
</dbReference>
<feature type="transmembrane region" description="Helical" evidence="1">
    <location>
        <begin position="25"/>
        <end position="46"/>
    </location>
</feature>
<evidence type="ECO:0000256" key="1">
    <source>
        <dbReference type="SAM" id="Phobius"/>
    </source>
</evidence>
<keyword evidence="1" id="KW-0472">Membrane</keyword>
<feature type="transmembrane region" description="Helical" evidence="1">
    <location>
        <begin position="130"/>
        <end position="148"/>
    </location>
</feature>
<protein>
    <submittedName>
        <fullName evidence="3">Membrane protein</fullName>
    </submittedName>
</protein>
<evidence type="ECO:0000259" key="2">
    <source>
        <dbReference type="Pfam" id="PF22570"/>
    </source>
</evidence>
<keyword evidence="1" id="KW-0812">Transmembrane</keyword>
<feature type="transmembrane region" description="Helical" evidence="1">
    <location>
        <begin position="83"/>
        <end position="101"/>
    </location>
</feature>
<keyword evidence="1" id="KW-1133">Transmembrane helix</keyword>
<dbReference type="InterPro" id="IPR054331">
    <property type="entry name" value="LiaF_TM"/>
</dbReference>
<gene>
    <name evidence="3" type="ORF">N784_02820</name>
</gene>
<reference evidence="3 4" key="1">
    <citation type="submission" date="2013-08" db="EMBL/GenBank/DDBJ databases">
        <authorList>
            <person name="Huang J."/>
            <person name="Wang G."/>
        </authorList>
    </citation>
    <scope>NUCLEOTIDE SEQUENCE [LARGE SCALE GENOMIC DNA]</scope>
    <source>
        <strain evidence="3 4">JSM 072002</strain>
    </source>
</reference>
<dbReference type="STRING" id="1385512.N784_02820"/>
<dbReference type="Pfam" id="PF22570">
    <property type="entry name" value="LiaF-TM"/>
    <property type="match status" value="1"/>
</dbReference>
<keyword evidence="4" id="KW-1185">Reference proteome</keyword>
<accession>A0A0A5HTX3</accession>
<dbReference type="AlphaFoldDB" id="A0A0A5HTX3"/>
<feature type="transmembrane region" description="Helical" evidence="1">
    <location>
        <begin position="108"/>
        <end position="124"/>
    </location>
</feature>
<name>A0A0A5HTX3_9BACI</name>
<dbReference type="Proteomes" id="UP000030401">
    <property type="component" value="Unassembled WGS sequence"/>
</dbReference>
<evidence type="ECO:0000313" key="4">
    <source>
        <dbReference type="Proteomes" id="UP000030401"/>
    </source>
</evidence>
<feature type="transmembrane region" description="Helical" evidence="1">
    <location>
        <begin position="53"/>
        <end position="71"/>
    </location>
</feature>
<dbReference type="EMBL" id="AVPG01000009">
    <property type="protein sequence ID" value="KGX87062.1"/>
    <property type="molecule type" value="Genomic_DNA"/>
</dbReference>
<feature type="domain" description="LiaF transmembrane" evidence="2">
    <location>
        <begin position="59"/>
        <end position="154"/>
    </location>
</feature>
<sequence>MLGILFIVIGSILLLENFGFIHYGFISWPITLLLTSLGFHIAFFLTGKRPENAGLLVPGGILLILSIYFYIDILTNYQYTTYTWPTIILAPAFGLFELWYFGGRNKGLWVPISVLTIVAALFYAQAFLAILLELWPIALIAVGIYFIFGKKQHKQ</sequence>
<comment type="caution">
    <text evidence="3">The sequence shown here is derived from an EMBL/GenBank/DDBJ whole genome shotgun (WGS) entry which is preliminary data.</text>
</comment>
<organism evidence="3 4">
    <name type="scientific">Pontibacillus litoralis JSM 072002</name>
    <dbReference type="NCBI Taxonomy" id="1385512"/>
    <lineage>
        <taxon>Bacteria</taxon>
        <taxon>Bacillati</taxon>
        <taxon>Bacillota</taxon>
        <taxon>Bacilli</taxon>
        <taxon>Bacillales</taxon>
        <taxon>Bacillaceae</taxon>
        <taxon>Pontibacillus</taxon>
    </lineage>
</organism>
<evidence type="ECO:0000313" key="3">
    <source>
        <dbReference type="EMBL" id="KGX87062.1"/>
    </source>
</evidence>